<proteinExistence type="predicted"/>
<sequence>MKTSKVRHFEDVFGGRHFKGWRTKASKVRNFEGVLQRETLLRCTLKGNFKGVFWREVLQRVADVDVESKALLRCALEGGPSKNGGQRPQK</sequence>
<reference evidence="1" key="2">
    <citation type="submission" date="2021-02" db="EMBL/GenBank/DDBJ databases">
        <authorList>
            <person name="Kimball J.A."/>
            <person name="Haas M.W."/>
            <person name="Macchietto M."/>
            <person name="Kono T."/>
            <person name="Duquette J."/>
            <person name="Shao M."/>
        </authorList>
    </citation>
    <scope>NUCLEOTIDE SEQUENCE</scope>
    <source>
        <tissue evidence="1">Fresh leaf tissue</tissue>
    </source>
</reference>
<dbReference type="EMBL" id="JAAALK010000289">
    <property type="protein sequence ID" value="KAG8048646.1"/>
    <property type="molecule type" value="Genomic_DNA"/>
</dbReference>
<comment type="caution">
    <text evidence="1">The sequence shown here is derived from an EMBL/GenBank/DDBJ whole genome shotgun (WGS) entry which is preliminary data.</text>
</comment>
<name>A0A8J5V5U6_ZIZPA</name>
<dbReference type="Proteomes" id="UP000729402">
    <property type="component" value="Unassembled WGS sequence"/>
</dbReference>
<organism evidence="1 2">
    <name type="scientific">Zizania palustris</name>
    <name type="common">Northern wild rice</name>
    <dbReference type="NCBI Taxonomy" id="103762"/>
    <lineage>
        <taxon>Eukaryota</taxon>
        <taxon>Viridiplantae</taxon>
        <taxon>Streptophyta</taxon>
        <taxon>Embryophyta</taxon>
        <taxon>Tracheophyta</taxon>
        <taxon>Spermatophyta</taxon>
        <taxon>Magnoliopsida</taxon>
        <taxon>Liliopsida</taxon>
        <taxon>Poales</taxon>
        <taxon>Poaceae</taxon>
        <taxon>BOP clade</taxon>
        <taxon>Oryzoideae</taxon>
        <taxon>Oryzeae</taxon>
        <taxon>Zizaniinae</taxon>
        <taxon>Zizania</taxon>
    </lineage>
</organism>
<dbReference type="AlphaFoldDB" id="A0A8J5V5U6"/>
<protein>
    <submittedName>
        <fullName evidence="1">Uncharacterized protein</fullName>
    </submittedName>
</protein>
<accession>A0A8J5V5U6</accession>
<evidence type="ECO:0000313" key="2">
    <source>
        <dbReference type="Proteomes" id="UP000729402"/>
    </source>
</evidence>
<gene>
    <name evidence="1" type="ORF">GUJ93_ZPchr0009g640</name>
</gene>
<keyword evidence="2" id="KW-1185">Reference proteome</keyword>
<evidence type="ECO:0000313" key="1">
    <source>
        <dbReference type="EMBL" id="KAG8048646.1"/>
    </source>
</evidence>
<reference evidence="1" key="1">
    <citation type="journal article" date="2021" name="bioRxiv">
        <title>Whole Genome Assembly and Annotation of Northern Wild Rice, Zizania palustris L., Supports a Whole Genome Duplication in the Zizania Genus.</title>
        <authorList>
            <person name="Haas M."/>
            <person name="Kono T."/>
            <person name="Macchietto M."/>
            <person name="Millas R."/>
            <person name="McGilp L."/>
            <person name="Shao M."/>
            <person name="Duquette J."/>
            <person name="Hirsch C.N."/>
            <person name="Kimball J."/>
        </authorList>
    </citation>
    <scope>NUCLEOTIDE SEQUENCE</scope>
    <source>
        <tissue evidence="1">Fresh leaf tissue</tissue>
    </source>
</reference>